<dbReference type="STRING" id="36745.CLSAP_09480"/>
<organism evidence="1 2">
    <name type="scientific">Clostridium saccharoperbutylacetonicum N1-4(HMT)</name>
    <dbReference type="NCBI Taxonomy" id="931276"/>
    <lineage>
        <taxon>Bacteria</taxon>
        <taxon>Bacillati</taxon>
        <taxon>Bacillota</taxon>
        <taxon>Clostridia</taxon>
        <taxon>Eubacteriales</taxon>
        <taxon>Clostridiaceae</taxon>
        <taxon>Clostridium</taxon>
    </lineage>
</organism>
<dbReference type="OrthoDB" id="1934460at2"/>
<dbReference type="eggNOG" id="ENOG50324HG">
    <property type="taxonomic scope" value="Bacteria"/>
</dbReference>
<gene>
    <name evidence="1" type="ORF">Cspa_c09100</name>
</gene>
<evidence type="ECO:0000313" key="2">
    <source>
        <dbReference type="Proteomes" id="UP000011728"/>
    </source>
</evidence>
<dbReference type="KEGG" id="csr:Cspa_c09100"/>
<dbReference type="Proteomes" id="UP000011728">
    <property type="component" value="Chromosome"/>
</dbReference>
<protein>
    <recommendedName>
        <fullName evidence="3">Lipoprotein</fullName>
    </recommendedName>
</protein>
<dbReference type="HOGENOM" id="CLU_2141561_0_0_9"/>
<sequence>MKRIFFLFTFFIMGISIVGCDNDPYAGKYKTFNNTILELSSNGRCKMINNFYKESFYTYGKYTINNNELEITFDKDKENYLRVESLKGKVKGCNIEFYDYLGKGKECTCSKL</sequence>
<dbReference type="AlphaFoldDB" id="M1MIK0"/>
<accession>M1MIK0</accession>
<dbReference type="PROSITE" id="PS51257">
    <property type="entry name" value="PROKAR_LIPOPROTEIN"/>
    <property type="match status" value="1"/>
</dbReference>
<keyword evidence="2" id="KW-1185">Reference proteome</keyword>
<evidence type="ECO:0008006" key="3">
    <source>
        <dbReference type="Google" id="ProtNLM"/>
    </source>
</evidence>
<reference evidence="1 2" key="1">
    <citation type="submission" date="2013-02" db="EMBL/GenBank/DDBJ databases">
        <title>Genome sequence of Clostridium saccharoperbutylacetonicum N1-4(HMT).</title>
        <authorList>
            <person name="Poehlein A."/>
            <person name="Daniel R."/>
        </authorList>
    </citation>
    <scope>NUCLEOTIDE SEQUENCE [LARGE SCALE GENOMIC DNA]</scope>
    <source>
        <strain evidence="2">N1-4(HMT)</strain>
    </source>
</reference>
<dbReference type="EMBL" id="CP004121">
    <property type="protein sequence ID" value="AGF54686.1"/>
    <property type="molecule type" value="Genomic_DNA"/>
</dbReference>
<evidence type="ECO:0000313" key="1">
    <source>
        <dbReference type="EMBL" id="AGF54686.1"/>
    </source>
</evidence>
<dbReference type="PATRIC" id="fig|931276.5.peg.866"/>
<name>M1MIK0_9CLOT</name>
<dbReference type="RefSeq" id="WP_015391012.1">
    <property type="nucleotide sequence ID" value="NC_020291.1"/>
</dbReference>
<proteinExistence type="predicted"/>